<dbReference type="EnsemblMetazoa" id="AMAM007686-RA">
    <property type="protein sequence ID" value="AMAM007686-PA"/>
    <property type="gene ID" value="AMAM007686"/>
</dbReference>
<accession>A0A182SIX5</accession>
<dbReference type="AlphaFoldDB" id="A0A182SIX5"/>
<evidence type="ECO:0000313" key="2">
    <source>
        <dbReference type="EnsemblMetazoa" id="AMAM007686-PA"/>
    </source>
</evidence>
<dbReference type="VEuPathDB" id="VectorBase:AMAM007686"/>
<evidence type="ECO:0000256" key="1">
    <source>
        <dbReference type="SAM" id="MobiDB-lite"/>
    </source>
</evidence>
<reference evidence="3" key="1">
    <citation type="submission" date="2013-09" db="EMBL/GenBank/DDBJ databases">
        <title>The Genome Sequence of Anopheles maculatus species B.</title>
        <authorList>
            <consortium name="The Broad Institute Genomics Platform"/>
            <person name="Neafsey D.E."/>
            <person name="Besansky N."/>
            <person name="Howell P."/>
            <person name="Walton C."/>
            <person name="Young S.K."/>
            <person name="Zeng Q."/>
            <person name="Gargeya S."/>
            <person name="Fitzgerald M."/>
            <person name="Haas B."/>
            <person name="Abouelleil A."/>
            <person name="Allen A.W."/>
            <person name="Alvarado L."/>
            <person name="Arachchi H.M."/>
            <person name="Berlin A.M."/>
            <person name="Chapman S.B."/>
            <person name="Gainer-Dewar J."/>
            <person name="Goldberg J."/>
            <person name="Griggs A."/>
            <person name="Gujja S."/>
            <person name="Hansen M."/>
            <person name="Howarth C."/>
            <person name="Imamovic A."/>
            <person name="Ireland A."/>
            <person name="Larimer J."/>
            <person name="McCowan C."/>
            <person name="Murphy C."/>
            <person name="Pearson M."/>
            <person name="Poon T.W."/>
            <person name="Priest M."/>
            <person name="Roberts A."/>
            <person name="Saif S."/>
            <person name="Shea T."/>
            <person name="Sisk P."/>
            <person name="Sykes S."/>
            <person name="Wortman J."/>
            <person name="Nusbaum C."/>
            <person name="Birren B."/>
        </authorList>
    </citation>
    <scope>NUCLEOTIDE SEQUENCE [LARGE SCALE GENOMIC DNA]</scope>
    <source>
        <strain evidence="3">maculatus3</strain>
    </source>
</reference>
<evidence type="ECO:0000313" key="3">
    <source>
        <dbReference type="Proteomes" id="UP000075901"/>
    </source>
</evidence>
<organism evidence="2 3">
    <name type="scientific">Anopheles maculatus</name>
    <dbReference type="NCBI Taxonomy" id="74869"/>
    <lineage>
        <taxon>Eukaryota</taxon>
        <taxon>Metazoa</taxon>
        <taxon>Ecdysozoa</taxon>
        <taxon>Arthropoda</taxon>
        <taxon>Hexapoda</taxon>
        <taxon>Insecta</taxon>
        <taxon>Pterygota</taxon>
        <taxon>Neoptera</taxon>
        <taxon>Endopterygota</taxon>
        <taxon>Diptera</taxon>
        <taxon>Nematocera</taxon>
        <taxon>Culicoidea</taxon>
        <taxon>Culicidae</taxon>
        <taxon>Anophelinae</taxon>
        <taxon>Anopheles</taxon>
        <taxon>Anopheles maculatus group</taxon>
    </lineage>
</organism>
<keyword evidence="3" id="KW-1185">Reference proteome</keyword>
<sequence length="113" mass="12520">MIETLSPPPPPPPSPTPLSMFRHVPVRTDRQRSVLPGSAHCPIRFHIYIQHYVSGTLAATTLQGTLHNQASTERLNSLPPIFRNPNISYLHFCRPILRAAKGSRLDSPIGGHD</sequence>
<feature type="compositionally biased region" description="Pro residues" evidence="1">
    <location>
        <begin position="1"/>
        <end position="16"/>
    </location>
</feature>
<name>A0A182SIX5_9DIPT</name>
<proteinExistence type="predicted"/>
<protein>
    <submittedName>
        <fullName evidence="2">Uncharacterized protein</fullName>
    </submittedName>
</protein>
<feature type="region of interest" description="Disordered" evidence="1">
    <location>
        <begin position="1"/>
        <end position="21"/>
    </location>
</feature>
<reference evidence="2" key="2">
    <citation type="submission" date="2020-05" db="UniProtKB">
        <authorList>
            <consortium name="EnsemblMetazoa"/>
        </authorList>
    </citation>
    <scope>IDENTIFICATION</scope>
    <source>
        <strain evidence="2">maculatus3</strain>
    </source>
</reference>
<dbReference type="Proteomes" id="UP000075901">
    <property type="component" value="Unassembled WGS sequence"/>
</dbReference>